<keyword evidence="2" id="KW-1185">Reference proteome</keyword>
<evidence type="ECO:0000313" key="1">
    <source>
        <dbReference type="EMBL" id="MDO1451457.1"/>
    </source>
</evidence>
<dbReference type="RefSeq" id="WP_302042254.1">
    <property type="nucleotide sequence ID" value="NZ_JAUKPO010000060.1"/>
</dbReference>
<comment type="caution">
    <text evidence="1">The sequence shown here is derived from an EMBL/GenBank/DDBJ whole genome shotgun (WGS) entry which is preliminary data.</text>
</comment>
<dbReference type="EMBL" id="JAUKPO010000060">
    <property type="protein sequence ID" value="MDO1451457.1"/>
    <property type="molecule type" value="Genomic_DNA"/>
</dbReference>
<accession>A0ABT8RH70</accession>
<dbReference type="Proteomes" id="UP001168528">
    <property type="component" value="Unassembled WGS sequence"/>
</dbReference>
<reference evidence="1" key="1">
    <citation type="submission" date="2023-07" db="EMBL/GenBank/DDBJ databases">
        <title>The genome sequence of Rhodocytophaga aerolata KACC 12507.</title>
        <authorList>
            <person name="Zhang X."/>
        </authorList>
    </citation>
    <scope>NUCLEOTIDE SEQUENCE</scope>
    <source>
        <strain evidence="1">KACC 12507</strain>
    </source>
</reference>
<gene>
    <name evidence="1" type="ORF">Q0590_34605</name>
</gene>
<protein>
    <submittedName>
        <fullName evidence="1">Uncharacterized protein</fullName>
    </submittedName>
</protein>
<proteinExistence type="predicted"/>
<sequence length="124" mass="14491">MSREAELTPTQNSITYHLEARVDIARHTKLKTDHRMKQHEKIELVAVFKKDIQLSQAQELLDKTGISYRKGMDSSKGKLYFYSTGPKFILTFESQADKETFIAQHAKKEAFHELYTPDWTKQKD</sequence>
<organism evidence="1 2">
    <name type="scientific">Rhodocytophaga aerolata</name>
    <dbReference type="NCBI Taxonomy" id="455078"/>
    <lineage>
        <taxon>Bacteria</taxon>
        <taxon>Pseudomonadati</taxon>
        <taxon>Bacteroidota</taxon>
        <taxon>Cytophagia</taxon>
        <taxon>Cytophagales</taxon>
        <taxon>Rhodocytophagaceae</taxon>
        <taxon>Rhodocytophaga</taxon>
    </lineage>
</organism>
<name>A0ABT8RH70_9BACT</name>
<evidence type="ECO:0000313" key="2">
    <source>
        <dbReference type="Proteomes" id="UP001168528"/>
    </source>
</evidence>